<comment type="caution">
    <text evidence="9">The sequence shown here is derived from an EMBL/GenBank/DDBJ whole genome shotgun (WGS) entry which is preliminary data.</text>
</comment>
<sequence length="246" mass="28663">MIEIGIKGLIIKDGKFLVMHKQKVTHDKYELPGGRVQFGETVEDALKREIFEETGFEVTPRKMVDSWNYVDETNQHQIVGVIYYCEILGEKTEVVLSEEHDRYKWLSSNEYDELNVLFYNQMKNFDWSSVGLYQNSNQIIGMDVKVKIDRPLGTAHPKYPDMIYPVNYGYIEGIIGGDGDEQDIYLLGVNKPVDECKGKVIAIVYRIDDNEDKWIVTPKDMKFSKEEILEIISFQEKYYESILIMD</sequence>
<comment type="cofactor">
    <cofactor evidence="1">
        <name>Mg(2+)</name>
        <dbReference type="ChEBI" id="CHEBI:18420"/>
    </cofactor>
</comment>
<protein>
    <recommendedName>
        <fullName evidence="3">inorganic diphosphatase</fullName>
        <ecNumber evidence="3">3.6.1.1</ecNumber>
    </recommendedName>
</protein>
<dbReference type="Gene3D" id="3.90.79.10">
    <property type="entry name" value="Nucleoside Triphosphate Pyrophosphohydrolase"/>
    <property type="match status" value="1"/>
</dbReference>
<dbReference type="EC" id="3.6.1.1" evidence="3"/>
<dbReference type="Pfam" id="PF00293">
    <property type="entry name" value="NUDIX"/>
    <property type="match status" value="1"/>
</dbReference>
<dbReference type="InterPro" id="IPR000086">
    <property type="entry name" value="NUDIX_hydrolase_dom"/>
</dbReference>
<proteinExistence type="inferred from homology"/>
<dbReference type="PRINTS" id="PR00502">
    <property type="entry name" value="NUDIXFAMILY"/>
</dbReference>
<dbReference type="InterPro" id="IPR020476">
    <property type="entry name" value="Nudix_hydrolase"/>
</dbReference>
<comment type="similarity">
    <text evidence="2 7">Belongs to the Nudix hydrolase family.</text>
</comment>
<dbReference type="Gene3D" id="3.90.80.10">
    <property type="entry name" value="Inorganic pyrophosphatase"/>
    <property type="match status" value="1"/>
</dbReference>
<evidence type="ECO:0000256" key="2">
    <source>
        <dbReference type="ARBA" id="ARBA00005582"/>
    </source>
</evidence>
<gene>
    <name evidence="9" type="ORF">J2S15_003923</name>
</gene>
<dbReference type="InterPro" id="IPR020084">
    <property type="entry name" value="NUDIX_hydrolase_CS"/>
</dbReference>
<feature type="domain" description="Nudix hydrolase" evidence="8">
    <location>
        <begin position="1"/>
        <end position="130"/>
    </location>
</feature>
<dbReference type="Pfam" id="PF00719">
    <property type="entry name" value="Pyrophosphatase"/>
    <property type="match status" value="1"/>
</dbReference>
<evidence type="ECO:0000256" key="3">
    <source>
        <dbReference type="ARBA" id="ARBA00012146"/>
    </source>
</evidence>
<evidence type="ECO:0000313" key="10">
    <source>
        <dbReference type="Proteomes" id="UP001230220"/>
    </source>
</evidence>
<dbReference type="PANTHER" id="PTHR43736:SF1">
    <property type="entry name" value="DIHYDRONEOPTERIN TRIPHOSPHATE DIPHOSPHATASE"/>
    <property type="match status" value="1"/>
</dbReference>
<dbReference type="InterPro" id="IPR036649">
    <property type="entry name" value="Pyrophosphatase_sf"/>
</dbReference>
<dbReference type="InterPro" id="IPR015797">
    <property type="entry name" value="NUDIX_hydrolase-like_dom_sf"/>
</dbReference>
<keyword evidence="10" id="KW-1185">Reference proteome</keyword>
<keyword evidence="4" id="KW-0479">Metal-binding</keyword>
<evidence type="ECO:0000256" key="7">
    <source>
        <dbReference type="RuleBase" id="RU003476"/>
    </source>
</evidence>
<evidence type="ECO:0000256" key="6">
    <source>
        <dbReference type="ARBA" id="ARBA00022842"/>
    </source>
</evidence>
<evidence type="ECO:0000256" key="5">
    <source>
        <dbReference type="ARBA" id="ARBA00022801"/>
    </source>
</evidence>
<dbReference type="PROSITE" id="PS51462">
    <property type="entry name" value="NUDIX"/>
    <property type="match status" value="1"/>
</dbReference>
<dbReference type="EMBL" id="JAUSUR010000009">
    <property type="protein sequence ID" value="MDQ0363162.1"/>
    <property type="molecule type" value="Genomic_DNA"/>
</dbReference>
<evidence type="ECO:0000256" key="4">
    <source>
        <dbReference type="ARBA" id="ARBA00022723"/>
    </source>
</evidence>
<dbReference type="SUPFAM" id="SSF55811">
    <property type="entry name" value="Nudix"/>
    <property type="match status" value="1"/>
</dbReference>
<dbReference type="PANTHER" id="PTHR43736">
    <property type="entry name" value="ADP-RIBOSE PYROPHOSPHATASE"/>
    <property type="match status" value="1"/>
</dbReference>
<evidence type="ECO:0000313" key="9">
    <source>
        <dbReference type="EMBL" id="MDQ0363162.1"/>
    </source>
</evidence>
<dbReference type="PROSITE" id="PS00893">
    <property type="entry name" value="NUDIX_BOX"/>
    <property type="match status" value="1"/>
</dbReference>
<name>A0ABU0E8D7_9FIRM</name>
<dbReference type="RefSeq" id="WP_307411839.1">
    <property type="nucleotide sequence ID" value="NZ_JAUSUR010000009.1"/>
</dbReference>
<dbReference type="Proteomes" id="UP001230220">
    <property type="component" value="Unassembled WGS sequence"/>
</dbReference>
<keyword evidence="6" id="KW-0460">Magnesium</keyword>
<dbReference type="CDD" id="cd04699">
    <property type="entry name" value="NUDIX_MutT_Nudt1"/>
    <property type="match status" value="1"/>
</dbReference>
<accession>A0ABU0E8D7</accession>
<reference evidence="9 10" key="1">
    <citation type="submission" date="2023-07" db="EMBL/GenBank/DDBJ databases">
        <title>Genomic Encyclopedia of Type Strains, Phase IV (KMG-IV): sequencing the most valuable type-strain genomes for metagenomic binning, comparative biology and taxonomic classification.</title>
        <authorList>
            <person name="Goeker M."/>
        </authorList>
    </citation>
    <scope>NUCLEOTIDE SEQUENCE [LARGE SCALE GENOMIC DNA]</scope>
    <source>
        <strain evidence="9 10">DSM 16784</strain>
    </source>
</reference>
<evidence type="ECO:0000259" key="8">
    <source>
        <dbReference type="PROSITE" id="PS51462"/>
    </source>
</evidence>
<evidence type="ECO:0000256" key="1">
    <source>
        <dbReference type="ARBA" id="ARBA00001946"/>
    </source>
</evidence>
<organism evidence="9 10">
    <name type="scientific">Breznakia pachnodae</name>
    <dbReference type="NCBI Taxonomy" id="265178"/>
    <lineage>
        <taxon>Bacteria</taxon>
        <taxon>Bacillati</taxon>
        <taxon>Bacillota</taxon>
        <taxon>Erysipelotrichia</taxon>
        <taxon>Erysipelotrichales</taxon>
        <taxon>Erysipelotrichaceae</taxon>
        <taxon>Breznakia</taxon>
    </lineage>
</organism>
<keyword evidence="5 7" id="KW-0378">Hydrolase</keyword>
<dbReference type="SUPFAM" id="SSF50324">
    <property type="entry name" value="Inorganic pyrophosphatase"/>
    <property type="match status" value="1"/>
</dbReference>
<dbReference type="InterPro" id="IPR008162">
    <property type="entry name" value="Pyrophosphatase"/>
</dbReference>